<keyword evidence="1" id="KW-0472">Membrane</keyword>
<keyword evidence="1" id="KW-0812">Transmembrane</keyword>
<comment type="caution">
    <text evidence="2">The sequence shown here is derived from an EMBL/GenBank/DDBJ whole genome shotgun (WGS) entry which is preliminary data.</text>
</comment>
<gene>
    <name evidence="2" type="ORF">FBZ96_1158</name>
</gene>
<sequence length="117" mass="12660">MKRLLIFGLLGPALTYLSMDLATRTAARWWWPQPAIYLVVLVPLLLTGFADRSLRNARLWERLVSAGFVGFVTSGLACALAYRDLGALMFGFRAAIPAIACSLVAAATDAPESTSIE</sequence>
<accession>A0A560CZP8</accession>
<keyword evidence="3" id="KW-1185">Reference proteome</keyword>
<name>A0A560CZP8_9BRAD</name>
<dbReference type="AlphaFoldDB" id="A0A560CZP8"/>
<reference evidence="2 3" key="1">
    <citation type="submission" date="2019-06" db="EMBL/GenBank/DDBJ databases">
        <title>Genomic Encyclopedia of Type Strains, Phase IV (KMG-V): Genome sequencing to study the core and pangenomes of soil and plant-associated prokaryotes.</title>
        <authorList>
            <person name="Whitman W."/>
        </authorList>
    </citation>
    <scope>NUCLEOTIDE SEQUENCE [LARGE SCALE GENOMIC DNA]</scope>
    <source>
        <strain evidence="2 3">BR 510</strain>
    </source>
</reference>
<protein>
    <submittedName>
        <fullName evidence="2">Uncharacterized protein</fullName>
    </submittedName>
</protein>
<dbReference type="RefSeq" id="WP_145669873.1">
    <property type="nucleotide sequence ID" value="NZ_VITK01000015.1"/>
</dbReference>
<evidence type="ECO:0000313" key="2">
    <source>
        <dbReference type="EMBL" id="TWA90340.1"/>
    </source>
</evidence>
<dbReference type="OrthoDB" id="8253092at2"/>
<keyword evidence="1" id="KW-1133">Transmembrane helix</keyword>
<evidence type="ECO:0000313" key="3">
    <source>
        <dbReference type="Proteomes" id="UP000319949"/>
    </source>
</evidence>
<evidence type="ECO:0000256" key="1">
    <source>
        <dbReference type="SAM" id="Phobius"/>
    </source>
</evidence>
<feature type="transmembrane region" description="Helical" evidence="1">
    <location>
        <begin position="63"/>
        <end position="82"/>
    </location>
</feature>
<organism evidence="2 3">
    <name type="scientific">Bradyrhizobium stylosanthis</name>
    <dbReference type="NCBI Taxonomy" id="1803665"/>
    <lineage>
        <taxon>Bacteria</taxon>
        <taxon>Pseudomonadati</taxon>
        <taxon>Pseudomonadota</taxon>
        <taxon>Alphaproteobacteria</taxon>
        <taxon>Hyphomicrobiales</taxon>
        <taxon>Nitrobacteraceae</taxon>
        <taxon>Bradyrhizobium</taxon>
    </lineage>
</organism>
<dbReference type="EMBL" id="VITK01000015">
    <property type="protein sequence ID" value="TWA90340.1"/>
    <property type="molecule type" value="Genomic_DNA"/>
</dbReference>
<dbReference type="Proteomes" id="UP000319949">
    <property type="component" value="Unassembled WGS sequence"/>
</dbReference>
<proteinExistence type="predicted"/>
<feature type="transmembrane region" description="Helical" evidence="1">
    <location>
        <begin position="35"/>
        <end position="51"/>
    </location>
</feature>